<evidence type="ECO:0000256" key="3">
    <source>
        <dbReference type="ARBA" id="ARBA00022857"/>
    </source>
</evidence>
<dbReference type="Pfam" id="PF14748">
    <property type="entry name" value="P5CR_dimer"/>
    <property type="match status" value="1"/>
</dbReference>
<evidence type="ECO:0000313" key="13">
    <source>
        <dbReference type="Proteomes" id="UP000240509"/>
    </source>
</evidence>
<keyword evidence="6" id="KW-0963">Cytoplasm</keyword>
<comment type="subcellular location">
    <subcellularLocation>
        <location evidence="6">Cytoplasm</location>
    </subcellularLocation>
</comment>
<accession>A0A2T4U953</accession>
<dbReference type="EC" id="1.5.1.2" evidence="6 7"/>
<dbReference type="GO" id="GO:0004735">
    <property type="term" value="F:pyrroline-5-carboxylate reductase activity"/>
    <property type="evidence" value="ECO:0007669"/>
    <property type="project" value="UniProtKB-UniRule"/>
</dbReference>
<evidence type="ECO:0000256" key="8">
    <source>
        <dbReference type="PIRSR" id="PIRSR000193-1"/>
    </source>
</evidence>
<dbReference type="InterPro" id="IPR008927">
    <property type="entry name" value="6-PGluconate_DH-like_C_sf"/>
</dbReference>
<gene>
    <name evidence="6" type="primary">proC</name>
    <name evidence="12" type="ORF">C6Y45_03820</name>
</gene>
<dbReference type="AlphaFoldDB" id="A0A2T4U953"/>
<dbReference type="UniPathway" id="UPA00098">
    <property type="reaction ID" value="UER00361"/>
</dbReference>
<keyword evidence="13" id="KW-1185">Reference proteome</keyword>
<dbReference type="EMBL" id="PZJJ01000004">
    <property type="protein sequence ID" value="PTL39910.1"/>
    <property type="molecule type" value="Genomic_DNA"/>
</dbReference>
<keyword evidence="4 6" id="KW-0560">Oxidoreductase</keyword>
<dbReference type="OrthoDB" id="9805754at2"/>
<name>A0A2T4U953_9BACI</name>
<dbReference type="Proteomes" id="UP000240509">
    <property type="component" value="Unassembled WGS sequence"/>
</dbReference>
<dbReference type="PANTHER" id="PTHR11645">
    <property type="entry name" value="PYRROLINE-5-CARBOXYLATE REDUCTASE"/>
    <property type="match status" value="1"/>
</dbReference>
<feature type="domain" description="Pyrroline-5-carboxylate reductase catalytic N-terminal" evidence="10">
    <location>
        <begin position="1"/>
        <end position="87"/>
    </location>
</feature>
<dbReference type="Gene3D" id="1.10.3730.10">
    <property type="entry name" value="ProC C-terminal domain-like"/>
    <property type="match status" value="1"/>
</dbReference>
<feature type="binding site" evidence="8">
    <location>
        <begin position="59"/>
        <end position="62"/>
    </location>
    <ligand>
        <name>NADP(+)</name>
        <dbReference type="ChEBI" id="CHEBI:58349"/>
    </ligand>
</feature>
<dbReference type="InterPro" id="IPR053790">
    <property type="entry name" value="P5CR-like_CS"/>
</dbReference>
<feature type="domain" description="Pyrroline-5-carboxylate reductase dimerisation" evidence="11">
    <location>
        <begin position="151"/>
        <end position="251"/>
    </location>
</feature>
<dbReference type="Pfam" id="PF03807">
    <property type="entry name" value="F420_oxidored"/>
    <property type="match status" value="1"/>
</dbReference>
<dbReference type="GO" id="GO:0005737">
    <property type="term" value="C:cytoplasm"/>
    <property type="evidence" value="ECO:0007669"/>
    <property type="project" value="UniProtKB-SubCell"/>
</dbReference>
<evidence type="ECO:0000256" key="9">
    <source>
        <dbReference type="RuleBase" id="RU003903"/>
    </source>
</evidence>
<evidence type="ECO:0000256" key="2">
    <source>
        <dbReference type="ARBA" id="ARBA00022650"/>
    </source>
</evidence>
<dbReference type="GO" id="GO:0055129">
    <property type="term" value="P:L-proline biosynthetic process"/>
    <property type="evidence" value="ECO:0007669"/>
    <property type="project" value="UniProtKB-UniRule"/>
</dbReference>
<evidence type="ECO:0000259" key="10">
    <source>
        <dbReference type="Pfam" id="PF03807"/>
    </source>
</evidence>
<dbReference type="SUPFAM" id="SSF51735">
    <property type="entry name" value="NAD(P)-binding Rossmann-fold domains"/>
    <property type="match status" value="1"/>
</dbReference>
<reference evidence="12 13" key="1">
    <citation type="submission" date="2018-03" db="EMBL/GenBank/DDBJ databases">
        <title>Alkalicoccus saliphilus sp. nov., isolated from a mineral pool.</title>
        <authorList>
            <person name="Zhao B."/>
        </authorList>
    </citation>
    <scope>NUCLEOTIDE SEQUENCE [LARGE SCALE GENOMIC DNA]</scope>
    <source>
        <strain evidence="12 13">6AG</strain>
    </source>
</reference>
<dbReference type="PANTHER" id="PTHR11645:SF49">
    <property type="entry name" value="PYRROLINE-5-CARBOXYLATE REDUCTASE 1"/>
    <property type="match status" value="1"/>
</dbReference>
<evidence type="ECO:0000313" key="12">
    <source>
        <dbReference type="EMBL" id="PTL39910.1"/>
    </source>
</evidence>
<dbReference type="SUPFAM" id="SSF48179">
    <property type="entry name" value="6-phosphogluconate dehydrogenase C-terminal domain-like"/>
    <property type="match status" value="1"/>
</dbReference>
<evidence type="ECO:0000256" key="7">
    <source>
        <dbReference type="NCBIfam" id="TIGR00112"/>
    </source>
</evidence>
<dbReference type="PIRSF" id="PIRSF000193">
    <property type="entry name" value="Pyrrol-5-carb_rd"/>
    <property type="match status" value="1"/>
</dbReference>
<dbReference type="FunFam" id="1.10.3730.10:FF:000001">
    <property type="entry name" value="Pyrroline-5-carboxylate reductase"/>
    <property type="match status" value="1"/>
</dbReference>
<dbReference type="Gene3D" id="3.40.50.720">
    <property type="entry name" value="NAD(P)-binding Rossmann-like Domain"/>
    <property type="match status" value="1"/>
</dbReference>
<dbReference type="PROSITE" id="PS00521">
    <property type="entry name" value="P5CR"/>
    <property type="match status" value="1"/>
</dbReference>
<comment type="catalytic activity">
    <reaction evidence="6 9">
        <text>L-proline + NADP(+) = (S)-1-pyrroline-5-carboxylate + NADPH + 2 H(+)</text>
        <dbReference type="Rhea" id="RHEA:14109"/>
        <dbReference type="ChEBI" id="CHEBI:15378"/>
        <dbReference type="ChEBI" id="CHEBI:17388"/>
        <dbReference type="ChEBI" id="CHEBI:57783"/>
        <dbReference type="ChEBI" id="CHEBI:58349"/>
        <dbReference type="ChEBI" id="CHEBI:60039"/>
        <dbReference type="EC" id="1.5.1.2"/>
    </reaction>
</comment>
<sequence length="257" mass="27988">MAEAVVSGVVKTSRETFGTITMANRSNKEKLKHLQSTYGVQMTTDWLKAVQENDIIVFATPPQTHEELLRALSPHISGQLVVTVAAGIDPEFLEDRLPEKTPVCWIMPNTAAQIGMSMSTYTCGRSVESHHRPYIEALLNAIGPAEELTSEQVHNLTAVTGSAPAFIYYVEKALEEAAVKYGISEEQARRLVVQMMKGSVAMLEAGHSPDDLMEQVASPGGSTAEGLRVLDTYGVDRMFQQAVQAANEHARAQGEES</sequence>
<comment type="similarity">
    <text evidence="1 6 9">Belongs to the pyrroline-5-carboxylate reductase family.</text>
</comment>
<evidence type="ECO:0000259" key="11">
    <source>
        <dbReference type="Pfam" id="PF14748"/>
    </source>
</evidence>
<comment type="function">
    <text evidence="5 6">Catalyzes the reduction of 1-pyrroline-5-carboxylate (PCA) to L-proline.</text>
</comment>
<organism evidence="12 13">
    <name type="scientific">Alkalicoccus saliphilus</name>
    <dbReference type="NCBI Taxonomy" id="200989"/>
    <lineage>
        <taxon>Bacteria</taxon>
        <taxon>Bacillati</taxon>
        <taxon>Bacillota</taxon>
        <taxon>Bacilli</taxon>
        <taxon>Bacillales</taxon>
        <taxon>Bacillaceae</taxon>
        <taxon>Alkalicoccus</taxon>
    </lineage>
</organism>
<keyword evidence="6 9" id="KW-0028">Amino-acid biosynthesis</keyword>
<keyword evidence="3 6" id="KW-0521">NADP</keyword>
<dbReference type="HAMAP" id="MF_01925">
    <property type="entry name" value="P5C_reductase"/>
    <property type="match status" value="1"/>
</dbReference>
<dbReference type="InterPro" id="IPR028939">
    <property type="entry name" value="P5C_Rdtase_cat_N"/>
</dbReference>
<evidence type="ECO:0000256" key="4">
    <source>
        <dbReference type="ARBA" id="ARBA00023002"/>
    </source>
</evidence>
<dbReference type="InterPro" id="IPR036291">
    <property type="entry name" value="NAD(P)-bd_dom_sf"/>
</dbReference>
<evidence type="ECO:0000256" key="6">
    <source>
        <dbReference type="HAMAP-Rule" id="MF_01925"/>
    </source>
</evidence>
<protein>
    <recommendedName>
        <fullName evidence="6 7">Pyrroline-5-carboxylate reductase</fullName>
        <shortName evidence="6">P5C reductase</shortName>
        <shortName evidence="6">P5CR</shortName>
        <ecNumber evidence="6 7">1.5.1.2</ecNumber>
    </recommendedName>
    <alternativeName>
        <fullName evidence="6">PCA reductase</fullName>
    </alternativeName>
</protein>
<proteinExistence type="inferred from homology"/>
<dbReference type="InterPro" id="IPR029036">
    <property type="entry name" value="P5CR_dimer"/>
</dbReference>
<evidence type="ECO:0000256" key="5">
    <source>
        <dbReference type="ARBA" id="ARBA00058118"/>
    </source>
</evidence>
<comment type="pathway">
    <text evidence="6 9">Amino-acid biosynthesis; L-proline biosynthesis; L-proline from L-glutamate 5-semialdehyde: step 1/1.</text>
</comment>
<dbReference type="InterPro" id="IPR000304">
    <property type="entry name" value="Pyrroline-COOH_reductase"/>
</dbReference>
<comment type="caution">
    <text evidence="12">The sequence shown here is derived from an EMBL/GenBank/DDBJ whole genome shotgun (WGS) entry which is preliminary data.</text>
</comment>
<dbReference type="NCBIfam" id="TIGR00112">
    <property type="entry name" value="proC"/>
    <property type="match status" value="1"/>
</dbReference>
<evidence type="ECO:0000256" key="1">
    <source>
        <dbReference type="ARBA" id="ARBA00005525"/>
    </source>
</evidence>
<keyword evidence="2 6" id="KW-0641">Proline biosynthesis</keyword>
<comment type="catalytic activity">
    <reaction evidence="6">
        <text>L-proline + NAD(+) = (S)-1-pyrroline-5-carboxylate + NADH + 2 H(+)</text>
        <dbReference type="Rhea" id="RHEA:14105"/>
        <dbReference type="ChEBI" id="CHEBI:15378"/>
        <dbReference type="ChEBI" id="CHEBI:17388"/>
        <dbReference type="ChEBI" id="CHEBI:57540"/>
        <dbReference type="ChEBI" id="CHEBI:57945"/>
        <dbReference type="ChEBI" id="CHEBI:60039"/>
        <dbReference type="EC" id="1.5.1.2"/>
    </reaction>
</comment>